<feature type="region of interest" description="Disordered" evidence="1">
    <location>
        <begin position="48"/>
        <end position="74"/>
    </location>
</feature>
<feature type="non-terminal residue" evidence="2">
    <location>
        <position position="1"/>
    </location>
</feature>
<accession>A0A8X6MM24</accession>
<feature type="compositionally biased region" description="Polar residues" evidence="1">
    <location>
        <begin position="11"/>
        <end position="27"/>
    </location>
</feature>
<proteinExistence type="predicted"/>
<evidence type="ECO:0000313" key="3">
    <source>
        <dbReference type="Proteomes" id="UP000887013"/>
    </source>
</evidence>
<organism evidence="2 3">
    <name type="scientific">Nephila pilipes</name>
    <name type="common">Giant wood spider</name>
    <name type="synonym">Nephila maculata</name>
    <dbReference type="NCBI Taxonomy" id="299642"/>
    <lineage>
        <taxon>Eukaryota</taxon>
        <taxon>Metazoa</taxon>
        <taxon>Ecdysozoa</taxon>
        <taxon>Arthropoda</taxon>
        <taxon>Chelicerata</taxon>
        <taxon>Arachnida</taxon>
        <taxon>Araneae</taxon>
        <taxon>Araneomorphae</taxon>
        <taxon>Entelegynae</taxon>
        <taxon>Araneoidea</taxon>
        <taxon>Nephilidae</taxon>
        <taxon>Nephila</taxon>
    </lineage>
</organism>
<dbReference type="AlphaFoldDB" id="A0A8X6MM24"/>
<keyword evidence="3" id="KW-1185">Reference proteome</keyword>
<evidence type="ECO:0000313" key="2">
    <source>
        <dbReference type="EMBL" id="GFS65124.1"/>
    </source>
</evidence>
<comment type="caution">
    <text evidence="2">The sequence shown here is derived from an EMBL/GenBank/DDBJ whole genome shotgun (WGS) entry which is preliminary data.</text>
</comment>
<protein>
    <submittedName>
        <fullName evidence="2">Uncharacterized protein</fullName>
    </submittedName>
</protein>
<name>A0A8X6MM24_NEPPI</name>
<dbReference type="Proteomes" id="UP000887013">
    <property type="component" value="Unassembled WGS sequence"/>
</dbReference>
<dbReference type="EMBL" id="BMAW01094376">
    <property type="protein sequence ID" value="GFS65124.1"/>
    <property type="molecule type" value="Genomic_DNA"/>
</dbReference>
<feature type="region of interest" description="Disordered" evidence="1">
    <location>
        <begin position="1"/>
        <end position="32"/>
    </location>
</feature>
<feature type="compositionally biased region" description="Polar residues" evidence="1">
    <location>
        <begin position="65"/>
        <end position="74"/>
    </location>
</feature>
<gene>
    <name evidence="2" type="ORF">NPIL_255471</name>
</gene>
<reference evidence="2" key="1">
    <citation type="submission" date="2020-08" db="EMBL/GenBank/DDBJ databases">
        <title>Multicomponent nature underlies the extraordinary mechanical properties of spider dragline silk.</title>
        <authorList>
            <person name="Kono N."/>
            <person name="Nakamura H."/>
            <person name="Mori M."/>
            <person name="Yoshida Y."/>
            <person name="Ohtoshi R."/>
            <person name="Malay A.D."/>
            <person name="Moran D.A.P."/>
            <person name="Tomita M."/>
            <person name="Numata K."/>
            <person name="Arakawa K."/>
        </authorList>
    </citation>
    <scope>NUCLEOTIDE SEQUENCE</scope>
</reference>
<evidence type="ECO:0000256" key="1">
    <source>
        <dbReference type="SAM" id="MobiDB-lite"/>
    </source>
</evidence>
<sequence>AESLRDPHGEAQSSADTENGTPQQTVRSDMGSELSSCVFRYVEISSANTASPEGPVLKGREQHHCPSSRTSRLL</sequence>